<evidence type="ECO:0000313" key="1">
    <source>
        <dbReference type="EMBL" id="BBE19299.1"/>
    </source>
</evidence>
<name>A0A5K7SCV2_9BACT</name>
<keyword evidence="2" id="KW-1185">Reference proteome</keyword>
<sequence>MLNALAAQRKCGNHRFKCPEALTGKANQTINLIFQKILFAGKPLLFKMNLSKEQLK</sequence>
<dbReference type="KEGG" id="anf:AQPE_3479"/>
<proteinExistence type="predicted"/>
<dbReference type="AlphaFoldDB" id="A0A5K7SCV2"/>
<organism evidence="1 2">
    <name type="scientific">Aquipluma nitroreducens</name>
    <dbReference type="NCBI Taxonomy" id="2010828"/>
    <lineage>
        <taxon>Bacteria</taxon>
        <taxon>Pseudomonadati</taxon>
        <taxon>Bacteroidota</taxon>
        <taxon>Bacteroidia</taxon>
        <taxon>Marinilabiliales</taxon>
        <taxon>Prolixibacteraceae</taxon>
        <taxon>Aquipluma</taxon>
    </lineage>
</organism>
<protein>
    <submittedName>
        <fullName evidence="1">Uncharacterized protein</fullName>
    </submittedName>
</protein>
<dbReference type="EMBL" id="AP018694">
    <property type="protein sequence ID" value="BBE19299.1"/>
    <property type="molecule type" value="Genomic_DNA"/>
</dbReference>
<gene>
    <name evidence="1" type="ORF">AQPE_3479</name>
</gene>
<dbReference type="Proteomes" id="UP001193389">
    <property type="component" value="Chromosome"/>
</dbReference>
<evidence type="ECO:0000313" key="2">
    <source>
        <dbReference type="Proteomes" id="UP001193389"/>
    </source>
</evidence>
<reference evidence="1" key="1">
    <citation type="journal article" date="2020" name="Int. J. Syst. Evol. Microbiol.">
        <title>Aquipluma nitroreducens gen. nov. sp. nov., a novel facultatively anaerobic bacterium isolated from a freshwater lake.</title>
        <authorList>
            <person name="Watanabe M."/>
            <person name="Kojima H."/>
            <person name="Fukui M."/>
        </authorList>
    </citation>
    <scope>NUCLEOTIDE SEQUENCE</scope>
    <source>
        <strain evidence="1">MeG22</strain>
    </source>
</reference>
<accession>A0A5K7SCV2</accession>